<proteinExistence type="predicted"/>
<sequence>MLALVLFHVGFRLGFLDVGNFFYDGDTLKDVSEETVEEICQHLKTKSVCKEAETSKEMDFVTEMMAEIERAVCVEYKKDIQSLTLCYNETELRSKLVECVQGSFTGHNQFTFGFVDSLKNCASMLQQCGDKQHAYAAETMLSEYGTTICNHDEFNVGA</sequence>
<evidence type="ECO:0000313" key="3">
    <source>
        <dbReference type="Proteomes" id="UP000596742"/>
    </source>
</evidence>
<dbReference type="AlphaFoldDB" id="A0A8B6EY17"/>
<comment type="caution">
    <text evidence="2">The sequence shown here is derived from an EMBL/GenBank/DDBJ whole genome shotgun (WGS) entry which is preliminary data.</text>
</comment>
<gene>
    <name evidence="2" type="ORF">MGAL_10B087672</name>
</gene>
<feature type="chain" id="PRO_5032605284" evidence="1">
    <location>
        <begin position="17"/>
        <end position="158"/>
    </location>
</feature>
<dbReference type="EMBL" id="UYJE01005795">
    <property type="protein sequence ID" value="VDI40439.1"/>
    <property type="molecule type" value="Genomic_DNA"/>
</dbReference>
<evidence type="ECO:0000313" key="2">
    <source>
        <dbReference type="EMBL" id="VDI40439.1"/>
    </source>
</evidence>
<keyword evidence="3" id="KW-1185">Reference proteome</keyword>
<reference evidence="2" key="1">
    <citation type="submission" date="2018-11" db="EMBL/GenBank/DDBJ databases">
        <authorList>
            <person name="Alioto T."/>
            <person name="Alioto T."/>
        </authorList>
    </citation>
    <scope>NUCLEOTIDE SEQUENCE</scope>
</reference>
<feature type="signal peptide" evidence="1">
    <location>
        <begin position="1"/>
        <end position="16"/>
    </location>
</feature>
<evidence type="ECO:0000256" key="1">
    <source>
        <dbReference type="SAM" id="SignalP"/>
    </source>
</evidence>
<keyword evidence="1" id="KW-0732">Signal</keyword>
<organism evidence="2 3">
    <name type="scientific">Mytilus galloprovincialis</name>
    <name type="common">Mediterranean mussel</name>
    <dbReference type="NCBI Taxonomy" id="29158"/>
    <lineage>
        <taxon>Eukaryota</taxon>
        <taxon>Metazoa</taxon>
        <taxon>Spiralia</taxon>
        <taxon>Lophotrochozoa</taxon>
        <taxon>Mollusca</taxon>
        <taxon>Bivalvia</taxon>
        <taxon>Autobranchia</taxon>
        <taxon>Pteriomorphia</taxon>
        <taxon>Mytilida</taxon>
        <taxon>Mytiloidea</taxon>
        <taxon>Mytilidae</taxon>
        <taxon>Mytilinae</taxon>
        <taxon>Mytilus</taxon>
    </lineage>
</organism>
<accession>A0A8B6EY17</accession>
<dbReference type="Proteomes" id="UP000596742">
    <property type="component" value="Unassembled WGS sequence"/>
</dbReference>
<name>A0A8B6EY17_MYTGA</name>
<protein>
    <submittedName>
        <fullName evidence="2">Uncharacterized protein</fullName>
    </submittedName>
</protein>